<dbReference type="PROSITE" id="PS00633">
    <property type="entry name" value="BROMODOMAIN_1"/>
    <property type="match status" value="1"/>
</dbReference>
<dbReference type="InterPro" id="IPR011011">
    <property type="entry name" value="Znf_FYVE_PHD"/>
</dbReference>
<feature type="compositionally biased region" description="Low complexity" evidence="15">
    <location>
        <begin position="2172"/>
        <end position="2191"/>
    </location>
</feature>
<dbReference type="FunFam" id="3.30.40.10:FF:000036">
    <property type="entry name" value="nucleosome-remodeling factor subunit BPTF isoform X1"/>
    <property type="match status" value="1"/>
</dbReference>
<dbReference type="FunFam" id="1.20.920.10:FF:000018">
    <property type="entry name" value="nucleosome-remodeling factor subunit BPTF isoform X1"/>
    <property type="match status" value="1"/>
</dbReference>
<feature type="compositionally biased region" description="Polar residues" evidence="15">
    <location>
        <begin position="2100"/>
        <end position="2127"/>
    </location>
</feature>
<feature type="compositionally biased region" description="Polar residues" evidence="15">
    <location>
        <begin position="1410"/>
        <end position="1422"/>
    </location>
</feature>
<feature type="compositionally biased region" description="Low complexity" evidence="15">
    <location>
        <begin position="1111"/>
        <end position="1123"/>
    </location>
</feature>
<feature type="compositionally biased region" description="Basic and acidic residues" evidence="15">
    <location>
        <begin position="850"/>
        <end position="886"/>
    </location>
</feature>
<feature type="compositionally biased region" description="Low complexity" evidence="15">
    <location>
        <begin position="1788"/>
        <end position="1807"/>
    </location>
</feature>
<evidence type="ECO:0000313" key="20">
    <source>
        <dbReference type="Proteomes" id="UP000386466"/>
    </source>
</evidence>
<sequence length="2630" mass="293132">MVSEEEEEEEEDGDAEETQDSEDDEEDEMEEDDDDSDYPEEMEDDDDDASYCTESSFRSHSTYSSTPGRRKPRVHRPRSPILEEKDIPPLEFPKSSEDLMVPNEHIMNVIAIYEVLRNFGTVLRLSPFRFEDFCAALVSQEQCTLMAEMHVVLLKAVLREEDTSNTTFGPADLKDSVNSTLYFIDGMTWPEVLRVYCESDKEYHHVLPYQEAEDYPYGPVENKIKVLQFLVDQFLTTNIAREELMSEGVIQYDDHCRVCHKLGDLLCCETCSAVYHLECVKPPLEEVPEDEWQCEVCVAHKVPGVTDCVAEIQKNKPYIRHEPIGYDRSRRKYWFLNRRLIIEEDTENENEKKIWYYSTKVQLAELIDCLDKDYWEAELCKILEEMREEIHRHMDITEDLTNKARGSNKSFLAAANEEILESIRAKKGDIDIVKSPEEIEKDKNETENNTSKDAEKSREEFEDQSLEKDGDDKAPDDDPEQGKSEGDFKSEKSNGEISESPGAGRGTSGSTRIITRLRNPDSKLSQLKSQQVAAAAHEANKLFKEGKEVLVVNSQGEISRLSTKKEVVMKGNINNYFKLGQEGKYRVYHNQYSTNSFALNKHQHREDHDKRRHLAHKFCLTPAGEFKWNGSVHGSKVLTISTLRLTITQLENNIPSSFLHPNWASHRANWIKAVQMCSKPREFALALAILECAVKPVVMLPIWRESLGHTRLHRMTSIEREEKEKVKKKEKKQEEEETMQQATWVKYTFPVKHQVWKQKGEEYRVTGYGGWSWISKTHVYRFVPKLPGNTNVNYRKSLEGTKNNVDENMDESDRRKSPRSPKKIKTEPDSEKDEVKDSDATKGADQSEMDVSRIAEKKDQDVKEVLDSDNDKSFKEEPMEIDDDVKTEPHINCQESSQVDVVNVSEGFHLRTSYKKKIKSSKLDGLLERRIKQFTLEEKQRLEKMKLEGGIKGIGKTSTSSLKSLSESPVITKAKEGCQSDLLIKQEQSPNASNDKSEDLIRGCSQSDSSILGISDPDHTTNKLYPKDQMLDDVSIQSPETNCQKQNSVGNDIDESLSEPTSKGQEPSKIKTKGSDFLVDDSKLASTDEIGTLIYKNKKPLIQEDNDTIVSPSQSPSLPSVPKSIDDRDIPSLSKAMDFEGKLGCDSEYNSTLENSSDTMSIQDSSEEDMIVQNSSESISEQFVTPEQGIEGLEPLKREFVSDQSTGNCDKRPQSKVTEANGKKTSQEQKLEERSVKCIDQVNLKSSTDKKNNENRESEKKGQKASTFQINGKDNKSKVYLKGECLKEISESKVVSGDVEPKLNNISKIIPENDIKSLTIKESAVKPFMNGDVIMEDFNEKNNVETKSCLLRSSDAGGDYQDGLETLPSTKESESIHTTTPPLSCPESSSTNQVEDMEIETSEVKKVTPSPVTSGEESNLSNDFVDENGLPTSKDENVNGESKRKTVITEVTTMTSTVATESKTVIKVAKGDKQTVVSSTENCAKSTVTTTTTTVTKLSTPSTGSSVDIISVKEQSKTVVTTTVTDSLTTAGGTLVTSMTVSKEYSTRDKVKLMKFSRPKKTRSGTALPSYRKFITKSSKKSIFVLPNDDLKKLARKGGIREVPYFNYNAKPALDIWPYPSPRPTFGITWRYRLQTVKSLAGVSLMLRLLWASLRWDDMAAKAPPGGGTTRTETSETEITTTEIIKRRDVGPYGIRSEYCIRKIICPIGVPEAPKETPTPQRKGLRSSALRPKRPETPKQTGPVIIETWVAEEELELWEIRAFAERVEKEKAQAVEQQAKKRLEQQKPTAIAASTTSPTNSTTSTISPAPKVMVAPISGSVTTGTKMVLTTKVGSPATVTFQQNKNFHQTFATWVKQGQSNSGVVQVQQKVLGIIPSSTGTSQQTFTSFQPRTATVTIRPNTSGSGATTSTSQVITGPQIRPGMTVIRTPLQQSTLGKAIIRTPVMVQPGAPQQVVTQIIRGQPVSTAISTPNAVSSAPGQKALTSGTSSANLQPSPSPAPRPQQGQVKLTMAQLTQLTQGHGGNQGLTVVIQGQGQTTGQLQLIPQGVTILPGPGQQLMQAAMPNGTVQRFLFTPLATTATAASSTTTTVSTTAAGTGEQRQSKLSPPTQVPQAKTLPPAQSSSVSPPEAQPQTAQPSAQPQPQTQPPSPAQPEVQTQPEAQTPTTVASHVPPEAQPAQAQSSKPQVAVQCQPQSNVQGQSPARVQSPPQTRIRPSTPSQVSPGQQSQVQTTTSQPIPIQPHTSLQTPSQGQPQSQPQVVMKHNAVIEHLKQKKTMTPAEREENQRMIVCNQVMKYILDKIDKEEKQAAKKRKREESVEQKRSKQNATKLSALLFKHKEQLKAEILKKRALLDKDLQIQVQEELKRDLRIKKEKDMVQATAVAAPSPAAPPAPPAPPPSPPPPPPPQHTGPLATATATATATLPAASQKRKREEERDSSSKSKKKKMISTTSKETKKDTKLYCICKTPYDESKFYIGCDRCQNWYHGRCVGILQSEAELIDEYVCPQCQSTEDAMTVLTPLTEKDYEGLKRVLRSLQAHKMAWPFLEPVDPNDAPDYYGVIKEPMDLATMEERVQRRYYEKLTEFVADMTKIFDNCRYYNPSDSPFYQCAEVLESFFVQKLKGFKASRF</sequence>
<keyword evidence="7" id="KW-0156">Chromatin regulator</keyword>
<evidence type="ECO:0000256" key="5">
    <source>
        <dbReference type="ARBA" id="ARBA00022771"/>
    </source>
</evidence>
<dbReference type="InterPro" id="IPR036427">
    <property type="entry name" value="Bromodomain-like_sf"/>
</dbReference>
<dbReference type="Pfam" id="PF00628">
    <property type="entry name" value="PHD"/>
    <property type="match status" value="2"/>
</dbReference>
<dbReference type="SMART" id="SM00249">
    <property type="entry name" value="PHD"/>
    <property type="match status" value="2"/>
</dbReference>
<keyword evidence="20" id="KW-1185">Reference proteome</keyword>
<dbReference type="InterPro" id="IPR001487">
    <property type="entry name" value="Bromodomain"/>
</dbReference>
<dbReference type="GO" id="GO:0008270">
    <property type="term" value="F:zinc ion binding"/>
    <property type="evidence" value="ECO:0007669"/>
    <property type="project" value="UniProtKB-KW"/>
</dbReference>
<dbReference type="GO" id="GO:0000978">
    <property type="term" value="F:RNA polymerase II cis-regulatory region sequence-specific DNA binding"/>
    <property type="evidence" value="ECO:0007669"/>
    <property type="project" value="TreeGrafter"/>
</dbReference>
<dbReference type="GO" id="GO:0016589">
    <property type="term" value="C:NURF complex"/>
    <property type="evidence" value="ECO:0007669"/>
    <property type="project" value="InterPro"/>
</dbReference>
<reference evidence="19 20" key="1">
    <citation type="submission" date="2019-01" db="EMBL/GenBank/DDBJ databases">
        <authorList>
            <person name="Alioto T."/>
            <person name="Alioto T."/>
        </authorList>
    </citation>
    <scope>NUCLEOTIDE SEQUENCE [LARGE SCALE GENOMIC DNA]</scope>
</reference>
<evidence type="ECO:0000259" key="17">
    <source>
        <dbReference type="PROSITE" id="PS50016"/>
    </source>
</evidence>
<dbReference type="PROSITE" id="PS01359">
    <property type="entry name" value="ZF_PHD_1"/>
    <property type="match status" value="2"/>
</dbReference>
<dbReference type="EMBL" id="CAAGRJ010004343">
    <property type="protein sequence ID" value="VFV22291.1"/>
    <property type="molecule type" value="Genomic_DNA"/>
</dbReference>
<accession>A0A485MMT5</accession>
<evidence type="ECO:0000256" key="7">
    <source>
        <dbReference type="ARBA" id="ARBA00022853"/>
    </source>
</evidence>
<feature type="compositionally biased region" description="Basic and acidic residues" evidence="15">
    <location>
        <begin position="480"/>
        <end position="494"/>
    </location>
</feature>
<keyword evidence="2" id="KW-0597">Phosphoprotein</keyword>
<feature type="compositionally biased region" description="Pro residues" evidence="15">
    <location>
        <begin position="2388"/>
        <end position="2409"/>
    </location>
</feature>
<keyword evidence="6" id="KW-0862">Zinc</keyword>
<dbReference type="CDD" id="cd15560">
    <property type="entry name" value="PHD2_3_BPTF"/>
    <property type="match status" value="1"/>
</dbReference>
<feature type="compositionally biased region" description="Low complexity" evidence="15">
    <location>
        <begin position="53"/>
        <end position="66"/>
    </location>
</feature>
<evidence type="ECO:0000256" key="2">
    <source>
        <dbReference type="ARBA" id="ARBA00022553"/>
    </source>
</evidence>
<dbReference type="SMART" id="SM00297">
    <property type="entry name" value="BROMO"/>
    <property type="match status" value="1"/>
</dbReference>
<keyword evidence="3" id="KW-0479">Metal-binding</keyword>
<protein>
    <submittedName>
        <fullName evidence="19">Nucleosome-remodeling factor subunit bptf isoform</fullName>
    </submittedName>
</protein>
<feature type="compositionally biased region" description="Basic and acidic residues" evidence="15">
    <location>
        <begin position="436"/>
        <end position="473"/>
    </location>
</feature>
<feature type="compositionally biased region" description="Basic and acidic residues" evidence="15">
    <location>
        <begin position="2432"/>
        <end position="2441"/>
    </location>
</feature>
<dbReference type="InterPro" id="IPR038028">
    <property type="entry name" value="BPTF"/>
</dbReference>
<feature type="region of interest" description="Disordered" evidence="15">
    <location>
        <begin position="1101"/>
        <end position="1129"/>
    </location>
</feature>
<feature type="compositionally biased region" description="Low complexity" evidence="15">
    <location>
        <begin position="2081"/>
        <end position="2098"/>
    </location>
</feature>
<dbReference type="InterPro" id="IPR013083">
    <property type="entry name" value="Znf_RING/FYVE/PHD"/>
</dbReference>
<dbReference type="Proteomes" id="UP000386466">
    <property type="component" value="Unassembled WGS sequence"/>
</dbReference>
<evidence type="ECO:0000256" key="12">
    <source>
        <dbReference type="ARBA" id="ARBA00023242"/>
    </source>
</evidence>
<dbReference type="PANTHER" id="PTHR45975">
    <property type="entry name" value="NUCLEOSOME-REMODELING FACTOR SUBUNIT BPTF"/>
    <property type="match status" value="1"/>
</dbReference>
<evidence type="ECO:0000256" key="8">
    <source>
        <dbReference type="ARBA" id="ARBA00023015"/>
    </source>
</evidence>
<evidence type="ECO:0000256" key="15">
    <source>
        <dbReference type="SAM" id="MobiDB-lite"/>
    </source>
</evidence>
<proteinExistence type="predicted"/>
<dbReference type="Pfam" id="PF00439">
    <property type="entry name" value="Bromodomain"/>
    <property type="match status" value="1"/>
</dbReference>
<dbReference type="Pfam" id="PF02791">
    <property type="entry name" value="DDT"/>
    <property type="match status" value="1"/>
</dbReference>
<keyword evidence="9" id="KW-0175">Coiled coil</keyword>
<feature type="compositionally biased region" description="Low complexity" evidence="15">
    <location>
        <begin position="2128"/>
        <end position="2144"/>
    </location>
</feature>
<keyword evidence="10 13" id="KW-0103">Bromodomain</keyword>
<evidence type="ECO:0000256" key="6">
    <source>
        <dbReference type="ARBA" id="ARBA00022833"/>
    </source>
</evidence>
<keyword evidence="12" id="KW-0539">Nucleus</keyword>
<feature type="region of interest" description="Disordered" evidence="15">
    <location>
        <begin position="1353"/>
        <end position="1443"/>
    </location>
</feature>
<evidence type="ECO:0000256" key="4">
    <source>
        <dbReference type="ARBA" id="ARBA00022737"/>
    </source>
</evidence>
<feature type="region of interest" description="Disordered" evidence="15">
    <location>
        <begin position="2308"/>
        <end position="2327"/>
    </location>
</feature>
<dbReference type="SUPFAM" id="SSF57903">
    <property type="entry name" value="FYVE/PHD zinc finger"/>
    <property type="match status" value="2"/>
</dbReference>
<feature type="compositionally biased region" description="Basic and acidic residues" evidence="15">
    <location>
        <begin position="1247"/>
        <end position="1262"/>
    </location>
</feature>
<feature type="domain" description="PHD-type" evidence="17">
    <location>
        <begin position="253"/>
        <end position="300"/>
    </location>
</feature>
<feature type="compositionally biased region" description="Polar residues" evidence="15">
    <location>
        <begin position="1148"/>
        <end position="1164"/>
    </location>
</feature>
<feature type="region of interest" description="Disordered" evidence="15">
    <location>
        <begin position="718"/>
        <end position="739"/>
    </location>
</feature>
<feature type="compositionally biased region" description="Low complexity" evidence="15">
    <location>
        <begin position="2412"/>
        <end position="2428"/>
    </location>
</feature>
<keyword evidence="5 14" id="KW-0863">Zinc-finger</keyword>
<dbReference type="GO" id="GO:0045944">
    <property type="term" value="P:positive regulation of transcription by RNA polymerase II"/>
    <property type="evidence" value="ECO:0007669"/>
    <property type="project" value="UniProtKB-ARBA"/>
</dbReference>
<dbReference type="PANTHER" id="PTHR45975:SF2">
    <property type="entry name" value="NUCLEOSOME-REMODELING FACTOR SUBUNIT BPTF"/>
    <property type="match status" value="1"/>
</dbReference>
<dbReference type="Pfam" id="PF15613">
    <property type="entry name" value="WSD"/>
    <property type="match status" value="1"/>
</dbReference>
<feature type="compositionally biased region" description="Basic and acidic residues" evidence="15">
    <location>
        <begin position="824"/>
        <end position="842"/>
    </location>
</feature>
<name>A0A485MMT5_LYNPA</name>
<feature type="region of interest" description="Disordered" evidence="15">
    <location>
        <begin position="2081"/>
        <end position="2259"/>
    </location>
</feature>
<feature type="compositionally biased region" description="Polar residues" evidence="15">
    <location>
        <begin position="1035"/>
        <end position="1050"/>
    </location>
</feature>
<evidence type="ECO:0000256" key="1">
    <source>
        <dbReference type="ARBA" id="ARBA00004123"/>
    </source>
</evidence>
<feature type="compositionally biased region" description="Polar residues" evidence="15">
    <location>
        <begin position="1969"/>
        <end position="1993"/>
    </location>
</feature>
<dbReference type="GO" id="GO:0045892">
    <property type="term" value="P:negative regulation of DNA-templated transcription"/>
    <property type="evidence" value="ECO:0007669"/>
    <property type="project" value="UniProtKB-ARBA"/>
</dbReference>
<evidence type="ECO:0000256" key="3">
    <source>
        <dbReference type="ARBA" id="ARBA00022723"/>
    </source>
</evidence>
<dbReference type="PRINTS" id="PR00503">
    <property type="entry name" value="BROMODOMAIN"/>
</dbReference>
<feature type="region of interest" description="Disordered" evidence="15">
    <location>
        <begin position="1711"/>
        <end position="1740"/>
    </location>
</feature>
<evidence type="ECO:0000256" key="10">
    <source>
        <dbReference type="ARBA" id="ARBA00023117"/>
    </source>
</evidence>
<dbReference type="InterPro" id="IPR019786">
    <property type="entry name" value="Zinc_finger_PHD-type_CS"/>
</dbReference>
<dbReference type="Gene3D" id="1.20.920.10">
    <property type="entry name" value="Bromodomain-like"/>
    <property type="match status" value="1"/>
</dbReference>
<feature type="region of interest" description="Disordered" evidence="15">
    <location>
        <begin position="2379"/>
        <end position="2452"/>
    </location>
</feature>
<evidence type="ECO:0000256" key="14">
    <source>
        <dbReference type="PROSITE-ProRule" id="PRU00146"/>
    </source>
</evidence>
<feature type="compositionally biased region" description="Basic and acidic residues" evidence="15">
    <location>
        <begin position="1221"/>
        <end position="1237"/>
    </location>
</feature>
<evidence type="ECO:0000313" key="19">
    <source>
        <dbReference type="EMBL" id="VFV22291.1"/>
    </source>
</evidence>
<feature type="region of interest" description="Disordered" evidence="15">
    <location>
        <begin position="1144"/>
        <end position="1269"/>
    </location>
</feature>
<dbReference type="CDD" id="cd15559">
    <property type="entry name" value="PHD1_BPTF"/>
    <property type="match status" value="1"/>
</dbReference>
<dbReference type="SMART" id="SM00571">
    <property type="entry name" value="DDT"/>
    <property type="match status" value="1"/>
</dbReference>
<feature type="domain" description="DDT" evidence="18">
    <location>
        <begin position="103"/>
        <end position="163"/>
    </location>
</feature>
<dbReference type="InterPro" id="IPR018359">
    <property type="entry name" value="Bromodomain_CS"/>
</dbReference>
<feature type="compositionally biased region" description="Basic and acidic residues" evidence="15">
    <location>
        <begin position="1016"/>
        <end position="1030"/>
    </location>
</feature>
<feature type="region of interest" description="Disordered" evidence="15">
    <location>
        <begin position="1"/>
        <end position="90"/>
    </location>
</feature>
<feature type="domain" description="PHD-type" evidence="17">
    <location>
        <begin position="2461"/>
        <end position="2512"/>
    </location>
</feature>
<dbReference type="InterPro" id="IPR028941">
    <property type="entry name" value="WHIM2_dom"/>
</dbReference>
<comment type="subcellular location">
    <subcellularLocation>
        <location evidence="1">Nucleus</location>
    </subcellularLocation>
</comment>
<organism evidence="19 20">
    <name type="scientific">Lynx pardinus</name>
    <name type="common">Iberian lynx</name>
    <name type="synonym">Felis pardina</name>
    <dbReference type="NCBI Taxonomy" id="191816"/>
    <lineage>
        <taxon>Eukaryota</taxon>
        <taxon>Metazoa</taxon>
        <taxon>Chordata</taxon>
        <taxon>Craniata</taxon>
        <taxon>Vertebrata</taxon>
        <taxon>Euteleostomi</taxon>
        <taxon>Mammalia</taxon>
        <taxon>Eutheria</taxon>
        <taxon>Laurasiatheria</taxon>
        <taxon>Carnivora</taxon>
        <taxon>Feliformia</taxon>
        <taxon>Felidae</taxon>
        <taxon>Felinae</taxon>
        <taxon>Lynx</taxon>
    </lineage>
</organism>
<feature type="compositionally biased region" description="Basic and acidic residues" evidence="15">
    <location>
        <begin position="718"/>
        <end position="734"/>
    </location>
</feature>
<dbReference type="SUPFAM" id="SSF47370">
    <property type="entry name" value="Bromodomain"/>
    <property type="match status" value="1"/>
</dbReference>
<feature type="compositionally biased region" description="Polar residues" evidence="15">
    <location>
        <begin position="2156"/>
        <end position="2169"/>
    </location>
</feature>
<feature type="domain" description="Bromo" evidence="16">
    <location>
        <begin position="2538"/>
        <end position="2608"/>
    </location>
</feature>
<feature type="region of interest" description="Disordered" evidence="15">
    <location>
        <begin position="1969"/>
        <end position="2006"/>
    </location>
</feature>
<keyword evidence="11" id="KW-0804">Transcription</keyword>
<feature type="compositionally biased region" description="Basic residues" evidence="15">
    <location>
        <begin position="68"/>
        <end position="78"/>
    </location>
</feature>
<dbReference type="InterPro" id="IPR001965">
    <property type="entry name" value="Znf_PHD"/>
</dbReference>
<feature type="region of interest" description="Disordered" evidence="15">
    <location>
        <begin position="1778"/>
        <end position="1807"/>
    </location>
</feature>
<keyword evidence="4" id="KW-0677">Repeat</keyword>
<dbReference type="PROSITE" id="PS50014">
    <property type="entry name" value="BROMODOMAIN_2"/>
    <property type="match status" value="1"/>
</dbReference>
<feature type="region of interest" description="Disordered" evidence="15">
    <location>
        <begin position="436"/>
        <end position="512"/>
    </location>
</feature>
<feature type="compositionally biased region" description="Low complexity" evidence="15">
    <location>
        <begin position="2216"/>
        <end position="2259"/>
    </location>
</feature>
<dbReference type="PROSITE" id="PS50827">
    <property type="entry name" value="DDT"/>
    <property type="match status" value="1"/>
</dbReference>
<evidence type="ECO:0000256" key="11">
    <source>
        <dbReference type="ARBA" id="ARBA00023163"/>
    </source>
</evidence>
<evidence type="ECO:0000259" key="16">
    <source>
        <dbReference type="PROSITE" id="PS50014"/>
    </source>
</evidence>
<feature type="compositionally biased region" description="Polar residues" evidence="15">
    <location>
        <begin position="2192"/>
        <end position="2215"/>
    </location>
</feature>
<dbReference type="Gene3D" id="3.30.40.10">
    <property type="entry name" value="Zinc/RING finger domain, C3HC4 (zinc finger)"/>
    <property type="match status" value="2"/>
</dbReference>
<dbReference type="GO" id="GO:0006338">
    <property type="term" value="P:chromatin remodeling"/>
    <property type="evidence" value="ECO:0007669"/>
    <property type="project" value="UniProtKB-ARBA"/>
</dbReference>
<dbReference type="InterPro" id="IPR019787">
    <property type="entry name" value="Znf_PHD-finger"/>
</dbReference>
<feature type="region of interest" description="Disordered" evidence="15">
    <location>
        <begin position="791"/>
        <end position="886"/>
    </location>
</feature>
<gene>
    <name evidence="19" type="ORF">LYPA_23C009897</name>
</gene>
<evidence type="ECO:0000256" key="13">
    <source>
        <dbReference type="PROSITE-ProRule" id="PRU00035"/>
    </source>
</evidence>
<evidence type="ECO:0000259" key="18">
    <source>
        <dbReference type="PROSITE" id="PS50827"/>
    </source>
</evidence>
<feature type="compositionally biased region" description="Basic and acidic residues" evidence="15">
    <location>
        <begin position="2308"/>
        <end position="2323"/>
    </location>
</feature>
<feature type="compositionally biased region" description="Polar residues" evidence="15">
    <location>
        <begin position="1172"/>
        <end position="1185"/>
    </location>
</feature>
<keyword evidence="8" id="KW-0805">Transcription regulation</keyword>
<dbReference type="InterPro" id="IPR018501">
    <property type="entry name" value="DDT_dom"/>
</dbReference>
<feature type="compositionally biased region" description="Basic and acidic residues" evidence="15">
    <location>
        <begin position="1433"/>
        <end position="1443"/>
    </location>
</feature>
<feature type="compositionally biased region" description="Polar residues" evidence="15">
    <location>
        <begin position="1376"/>
        <end position="1394"/>
    </location>
</feature>
<dbReference type="CDD" id="cd05509">
    <property type="entry name" value="Bromo_gcn5_like"/>
    <property type="match status" value="1"/>
</dbReference>
<feature type="compositionally biased region" description="Acidic residues" evidence="15">
    <location>
        <begin position="1"/>
        <end position="49"/>
    </location>
</feature>
<dbReference type="FunFam" id="3.30.40.10:FF:000048">
    <property type="entry name" value="nucleosome-remodeling factor subunit BPTF isoform X1"/>
    <property type="match status" value="1"/>
</dbReference>
<dbReference type="PROSITE" id="PS50016">
    <property type="entry name" value="ZF_PHD_2"/>
    <property type="match status" value="2"/>
</dbReference>
<evidence type="ECO:0000256" key="9">
    <source>
        <dbReference type="ARBA" id="ARBA00023054"/>
    </source>
</evidence>
<feature type="region of interest" description="Disordered" evidence="15">
    <location>
        <begin position="981"/>
        <end position="1075"/>
    </location>
</feature>